<dbReference type="AlphaFoldDB" id="A0A6A6RCI4"/>
<organism evidence="2 3">
    <name type="scientific">Lophium mytilinum</name>
    <dbReference type="NCBI Taxonomy" id="390894"/>
    <lineage>
        <taxon>Eukaryota</taxon>
        <taxon>Fungi</taxon>
        <taxon>Dikarya</taxon>
        <taxon>Ascomycota</taxon>
        <taxon>Pezizomycotina</taxon>
        <taxon>Dothideomycetes</taxon>
        <taxon>Pleosporomycetidae</taxon>
        <taxon>Mytilinidiales</taxon>
        <taxon>Mytilinidiaceae</taxon>
        <taxon>Lophium</taxon>
    </lineage>
</organism>
<accession>A0A6A6RCI4</accession>
<evidence type="ECO:0000256" key="1">
    <source>
        <dbReference type="SAM" id="MobiDB-lite"/>
    </source>
</evidence>
<keyword evidence="3" id="KW-1185">Reference proteome</keyword>
<evidence type="ECO:0000313" key="3">
    <source>
        <dbReference type="Proteomes" id="UP000799750"/>
    </source>
</evidence>
<name>A0A6A6RCI4_9PEZI</name>
<feature type="region of interest" description="Disordered" evidence="1">
    <location>
        <begin position="1"/>
        <end position="33"/>
    </location>
</feature>
<dbReference type="OrthoDB" id="10407958at2759"/>
<dbReference type="EMBL" id="MU004181">
    <property type="protein sequence ID" value="KAF2502164.1"/>
    <property type="molecule type" value="Genomic_DNA"/>
</dbReference>
<dbReference type="Proteomes" id="UP000799750">
    <property type="component" value="Unassembled WGS sequence"/>
</dbReference>
<evidence type="ECO:0008006" key="4">
    <source>
        <dbReference type="Google" id="ProtNLM"/>
    </source>
</evidence>
<protein>
    <recommendedName>
        <fullName evidence="4">F-box domain-containing protein</fullName>
    </recommendedName>
</protein>
<gene>
    <name evidence="2" type="ORF">BU16DRAFT_532551</name>
</gene>
<proteinExistence type="predicted"/>
<sequence>MSSSGSNEMALNAGHKKAGSIPEQPGRSLHPPSVNPILSIPAELIDMIDQHLPRNSFLALRQTCKDLMQETDYHLTERVLKEKRIIFAKSSRAGLHSLANFCNHPPYANRAEKVVIALEASFLALATDSLEDERNRHPESSKLLDRQRIADLGLIMASLSALPALDTVEVVDAHASTSNTFGSPSKRLFSASEQATYTNMLHKGLVALAIGQTHLQELARLFNVPLPTLVALVQDWDNYGNARPWDPRGYSSLKSLRTLKIHADPYMLYHDYNYDFNLPELLMASAPALERLDVNGGCLVYEHETAIVPFWTVAKMMDLGPQCMRSVTLRNVRISNLCPPFGTWLGGTMRQLTLEGVAIERGARIALEMLATYPSLTSISVRAIFDVDQRSGTWPWVFGTIDEEMLLRDFFFLGARTMEEGREMWRKREIKVDDVPGSEYNRDLVGWKFEGEGVAAGVKFLAENGRRLQR</sequence>
<evidence type="ECO:0000313" key="2">
    <source>
        <dbReference type="EMBL" id="KAF2502164.1"/>
    </source>
</evidence>
<reference evidence="2" key="1">
    <citation type="journal article" date="2020" name="Stud. Mycol.">
        <title>101 Dothideomycetes genomes: a test case for predicting lifestyles and emergence of pathogens.</title>
        <authorList>
            <person name="Haridas S."/>
            <person name="Albert R."/>
            <person name="Binder M."/>
            <person name="Bloem J."/>
            <person name="Labutti K."/>
            <person name="Salamov A."/>
            <person name="Andreopoulos B."/>
            <person name="Baker S."/>
            <person name="Barry K."/>
            <person name="Bills G."/>
            <person name="Bluhm B."/>
            <person name="Cannon C."/>
            <person name="Castanera R."/>
            <person name="Culley D."/>
            <person name="Daum C."/>
            <person name="Ezra D."/>
            <person name="Gonzalez J."/>
            <person name="Henrissat B."/>
            <person name="Kuo A."/>
            <person name="Liang C."/>
            <person name="Lipzen A."/>
            <person name="Lutzoni F."/>
            <person name="Magnuson J."/>
            <person name="Mondo S."/>
            <person name="Nolan M."/>
            <person name="Ohm R."/>
            <person name="Pangilinan J."/>
            <person name="Park H.-J."/>
            <person name="Ramirez L."/>
            <person name="Alfaro M."/>
            <person name="Sun H."/>
            <person name="Tritt A."/>
            <person name="Yoshinaga Y."/>
            <person name="Zwiers L.-H."/>
            <person name="Turgeon B."/>
            <person name="Goodwin S."/>
            <person name="Spatafora J."/>
            <person name="Crous P."/>
            <person name="Grigoriev I."/>
        </authorList>
    </citation>
    <scope>NUCLEOTIDE SEQUENCE</scope>
    <source>
        <strain evidence="2">CBS 269.34</strain>
    </source>
</reference>